<comment type="caution">
    <text evidence="7">The sequence shown here is derived from an EMBL/GenBank/DDBJ whole genome shotgun (WGS) entry which is preliminary data.</text>
</comment>
<dbReference type="GO" id="GO:0032790">
    <property type="term" value="P:ribosome disassembly"/>
    <property type="evidence" value="ECO:0007669"/>
    <property type="project" value="TreeGrafter"/>
</dbReference>
<evidence type="ECO:0000259" key="5">
    <source>
        <dbReference type="Pfam" id="PF00707"/>
    </source>
</evidence>
<reference evidence="7 8" key="1">
    <citation type="journal article" date="2016" name="Nat. Commun.">
        <title>Thousands of microbial genomes shed light on interconnected biogeochemical processes in an aquifer system.</title>
        <authorList>
            <person name="Anantharaman K."/>
            <person name="Brown C.T."/>
            <person name="Hug L.A."/>
            <person name="Sharon I."/>
            <person name="Castelle C.J."/>
            <person name="Probst A.J."/>
            <person name="Thomas B.C."/>
            <person name="Singh A."/>
            <person name="Wilkins M.J."/>
            <person name="Karaoz U."/>
            <person name="Brodie E.L."/>
            <person name="Williams K.H."/>
            <person name="Hubbard S.S."/>
            <person name="Banfield J.F."/>
        </authorList>
    </citation>
    <scope>NUCLEOTIDE SEQUENCE [LARGE SCALE GENOMIC DNA]</scope>
</reference>
<dbReference type="EMBL" id="MHUC01000012">
    <property type="protein sequence ID" value="OHA71098.1"/>
    <property type="molecule type" value="Genomic_DNA"/>
</dbReference>
<dbReference type="GO" id="GO:0005737">
    <property type="term" value="C:cytoplasm"/>
    <property type="evidence" value="ECO:0007669"/>
    <property type="project" value="UniProtKB-ARBA"/>
</dbReference>
<keyword evidence="2 7" id="KW-0396">Initiation factor</keyword>
<sequence>MTKRPPVNNQIKAQQVRLIDEVGKQLGVVEIQEALRTARERNLDLVQVTEKVEPPVCKIVDFGKYLYREQRKEKTTVKFHSDLKGIRLGFRTSQHDMEIKAKLAEKFLKKGHKVRVELVLRGREKTLSDIAKEKAQQFLESLNNAIPIKTERELKREARGFTAIITKA</sequence>
<dbReference type="Gene3D" id="3.10.20.80">
    <property type="entry name" value="Translation initiation factor 3 (IF-3), N-terminal domain"/>
    <property type="match status" value="1"/>
</dbReference>
<dbReference type="InterPro" id="IPR019815">
    <property type="entry name" value="Translation_initiation_fac_3_C"/>
</dbReference>
<proteinExistence type="inferred from homology"/>
<dbReference type="GO" id="GO:0043022">
    <property type="term" value="F:ribosome binding"/>
    <property type="evidence" value="ECO:0007669"/>
    <property type="project" value="TreeGrafter"/>
</dbReference>
<dbReference type="NCBIfam" id="TIGR00168">
    <property type="entry name" value="infC"/>
    <property type="match status" value="1"/>
</dbReference>
<evidence type="ECO:0000256" key="4">
    <source>
        <dbReference type="NCBIfam" id="TIGR00168"/>
    </source>
</evidence>
<gene>
    <name evidence="7" type="ORF">A3F15_02890</name>
</gene>
<dbReference type="InterPro" id="IPR036787">
    <property type="entry name" value="T_IF-3_N_sf"/>
</dbReference>
<comment type="similarity">
    <text evidence="1">Belongs to the IF-3 family.</text>
</comment>
<dbReference type="Pfam" id="PF05198">
    <property type="entry name" value="IF3_N"/>
    <property type="match status" value="1"/>
</dbReference>
<name>A0A1G2REZ7_9BACT</name>
<protein>
    <recommendedName>
        <fullName evidence="4">Translation initiation factor IF-3</fullName>
    </recommendedName>
</protein>
<dbReference type="InterPro" id="IPR001288">
    <property type="entry name" value="Translation_initiation_fac_3"/>
</dbReference>
<dbReference type="Proteomes" id="UP000177078">
    <property type="component" value="Unassembled WGS sequence"/>
</dbReference>
<dbReference type="AlphaFoldDB" id="A0A1G2REZ7"/>
<feature type="domain" description="Translation initiation factor 3 C-terminal" evidence="5">
    <location>
        <begin position="82"/>
        <end position="166"/>
    </location>
</feature>
<dbReference type="STRING" id="1802457.A3F15_02890"/>
<dbReference type="PANTHER" id="PTHR10938">
    <property type="entry name" value="TRANSLATION INITIATION FACTOR IF-3"/>
    <property type="match status" value="1"/>
</dbReference>
<evidence type="ECO:0000256" key="1">
    <source>
        <dbReference type="ARBA" id="ARBA00005439"/>
    </source>
</evidence>
<evidence type="ECO:0000256" key="2">
    <source>
        <dbReference type="ARBA" id="ARBA00022540"/>
    </source>
</evidence>
<accession>A0A1G2REZ7</accession>
<dbReference type="SUPFAM" id="SSF55200">
    <property type="entry name" value="Translation initiation factor IF3, C-terminal domain"/>
    <property type="match status" value="1"/>
</dbReference>
<organism evidence="7 8">
    <name type="scientific">Candidatus Wildermuthbacteria bacterium RIFCSPHIGHO2_12_FULL_40_12</name>
    <dbReference type="NCBI Taxonomy" id="1802457"/>
    <lineage>
        <taxon>Bacteria</taxon>
        <taxon>Candidatus Wildermuthiibacteriota</taxon>
    </lineage>
</organism>
<dbReference type="Pfam" id="PF00707">
    <property type="entry name" value="IF3_C"/>
    <property type="match status" value="1"/>
</dbReference>
<evidence type="ECO:0000313" key="8">
    <source>
        <dbReference type="Proteomes" id="UP000177078"/>
    </source>
</evidence>
<dbReference type="GO" id="GO:0003743">
    <property type="term" value="F:translation initiation factor activity"/>
    <property type="evidence" value="ECO:0007669"/>
    <property type="project" value="UniProtKB-UniRule"/>
</dbReference>
<evidence type="ECO:0000256" key="3">
    <source>
        <dbReference type="ARBA" id="ARBA00022917"/>
    </source>
</evidence>
<keyword evidence="3" id="KW-0648">Protein biosynthesis</keyword>
<dbReference type="PANTHER" id="PTHR10938:SF0">
    <property type="entry name" value="TRANSLATION INITIATION FACTOR IF-3, MITOCHONDRIAL"/>
    <property type="match status" value="1"/>
</dbReference>
<dbReference type="InterPro" id="IPR019814">
    <property type="entry name" value="Translation_initiation_fac_3_N"/>
</dbReference>
<evidence type="ECO:0000259" key="6">
    <source>
        <dbReference type="Pfam" id="PF05198"/>
    </source>
</evidence>
<dbReference type="InterPro" id="IPR036788">
    <property type="entry name" value="T_IF-3_C_sf"/>
</dbReference>
<dbReference type="Gene3D" id="3.30.110.10">
    <property type="entry name" value="Translation initiation factor 3 (IF-3), C-terminal domain"/>
    <property type="match status" value="1"/>
</dbReference>
<dbReference type="SUPFAM" id="SSF54364">
    <property type="entry name" value="Translation initiation factor IF3, N-terminal domain"/>
    <property type="match status" value="1"/>
</dbReference>
<evidence type="ECO:0000313" key="7">
    <source>
        <dbReference type="EMBL" id="OHA71098.1"/>
    </source>
</evidence>
<feature type="domain" description="Translation initiation factor 3 N-terminal" evidence="6">
    <location>
        <begin position="7"/>
        <end position="75"/>
    </location>
</feature>